<reference evidence="1" key="1">
    <citation type="submission" date="2021-01" db="EMBL/GenBank/DDBJ databases">
        <title>Phytophthora aleatoria, a newly-described species from Pinus radiata is distinct from Phytophthora cactorum isolates based on comparative genomics.</title>
        <authorList>
            <person name="Mcdougal R."/>
            <person name="Panda P."/>
            <person name="Williams N."/>
            <person name="Studholme D.J."/>
        </authorList>
    </citation>
    <scope>NUCLEOTIDE SEQUENCE</scope>
    <source>
        <strain evidence="1">NZFS 4037</strain>
    </source>
</reference>
<feature type="non-terminal residue" evidence="1">
    <location>
        <position position="1"/>
    </location>
</feature>
<dbReference type="EMBL" id="JAENGY010000564">
    <property type="protein sequence ID" value="KAG6960335.1"/>
    <property type="molecule type" value="Genomic_DNA"/>
</dbReference>
<organism evidence="1 2">
    <name type="scientific">Phytophthora aleatoria</name>
    <dbReference type="NCBI Taxonomy" id="2496075"/>
    <lineage>
        <taxon>Eukaryota</taxon>
        <taxon>Sar</taxon>
        <taxon>Stramenopiles</taxon>
        <taxon>Oomycota</taxon>
        <taxon>Peronosporomycetes</taxon>
        <taxon>Peronosporales</taxon>
        <taxon>Peronosporaceae</taxon>
        <taxon>Phytophthora</taxon>
    </lineage>
</organism>
<dbReference type="Proteomes" id="UP000709295">
    <property type="component" value="Unassembled WGS sequence"/>
</dbReference>
<proteinExistence type="predicted"/>
<keyword evidence="2" id="KW-1185">Reference proteome</keyword>
<evidence type="ECO:0000313" key="2">
    <source>
        <dbReference type="Proteomes" id="UP000709295"/>
    </source>
</evidence>
<protein>
    <submittedName>
        <fullName evidence="1">Uncharacterized protein</fullName>
    </submittedName>
</protein>
<name>A0A8J5M3V9_9STRA</name>
<dbReference type="AlphaFoldDB" id="A0A8J5M3V9"/>
<comment type="caution">
    <text evidence="1">The sequence shown here is derived from an EMBL/GenBank/DDBJ whole genome shotgun (WGS) entry which is preliminary data.</text>
</comment>
<gene>
    <name evidence="1" type="ORF">JG688_00009652</name>
</gene>
<accession>A0A8J5M3V9</accession>
<sequence length="59" mass="6533">SERPSCRSLDSRFKYIRSEGRNEGEEGIDLGELTGRLNVRGGHAHSRIGCEESIQGTDN</sequence>
<evidence type="ECO:0000313" key="1">
    <source>
        <dbReference type="EMBL" id="KAG6960335.1"/>
    </source>
</evidence>